<dbReference type="Pfam" id="PF02620">
    <property type="entry name" value="YceD"/>
    <property type="match status" value="1"/>
</dbReference>
<sequence length="183" mass="20239">MEFKIAELEHEPVEFDLQLKPGAVDFGDEAEQRGDLATSGRAEVIHEHRGPKEIVPDIRLKGRFAGKFQVPCARCIEPVEIPLSAEFDLIFRPIGADAGAPERSITASETEIGYYQKDSLLLEDVLREQVLLSLPVRTLCKPDCKGLCPHCGADRNTQPCSCGEGQNDPRWEALTGLRGRIKS</sequence>
<dbReference type="PANTHER" id="PTHR34374:SF1">
    <property type="entry name" value="LARGE RIBOSOMAL RNA SUBUNIT ACCUMULATION PROTEIN YCED HOMOLOG 1, CHLOROPLASTIC"/>
    <property type="match status" value="1"/>
</dbReference>
<dbReference type="AlphaFoldDB" id="A0A2N9LCC7"/>
<dbReference type="PANTHER" id="PTHR34374">
    <property type="entry name" value="LARGE RIBOSOMAL RNA SUBUNIT ACCUMULATION PROTEIN YCED HOMOLOG 1, CHLOROPLASTIC"/>
    <property type="match status" value="1"/>
</dbReference>
<name>A0A2N9LCC7_9BACT</name>
<dbReference type="InterPro" id="IPR003772">
    <property type="entry name" value="YceD"/>
</dbReference>
<proteinExistence type="predicted"/>
<dbReference type="Proteomes" id="UP000239735">
    <property type="component" value="Unassembled WGS sequence"/>
</dbReference>
<evidence type="ECO:0000313" key="1">
    <source>
        <dbReference type="EMBL" id="SPE20930.1"/>
    </source>
</evidence>
<reference evidence="2" key="1">
    <citation type="submission" date="2018-02" db="EMBL/GenBank/DDBJ databases">
        <authorList>
            <person name="Hausmann B."/>
        </authorList>
    </citation>
    <scope>NUCLEOTIDE SEQUENCE [LARGE SCALE GENOMIC DNA]</scope>
    <source>
        <strain evidence="2">Peat soil MAG SbA5</strain>
    </source>
</reference>
<evidence type="ECO:0000313" key="2">
    <source>
        <dbReference type="Proteomes" id="UP000239735"/>
    </source>
</evidence>
<dbReference type="EMBL" id="OKRB01000086">
    <property type="protein sequence ID" value="SPE20930.1"/>
    <property type="molecule type" value="Genomic_DNA"/>
</dbReference>
<evidence type="ECO:0008006" key="3">
    <source>
        <dbReference type="Google" id="ProtNLM"/>
    </source>
</evidence>
<gene>
    <name evidence="1" type="ORF">SBA5_30135</name>
</gene>
<dbReference type="OrthoDB" id="9790372at2"/>
<protein>
    <recommendedName>
        <fullName evidence="3">DUF177 domain-containing protein</fullName>
    </recommendedName>
</protein>
<accession>A0A2N9LCC7</accession>
<organism evidence="1 2">
    <name type="scientific">Candidatus Sulfuritelmatomonas gaucii</name>
    <dbReference type="NCBI Taxonomy" id="2043161"/>
    <lineage>
        <taxon>Bacteria</taxon>
        <taxon>Pseudomonadati</taxon>
        <taxon>Acidobacteriota</taxon>
        <taxon>Terriglobia</taxon>
        <taxon>Terriglobales</taxon>
        <taxon>Acidobacteriaceae</taxon>
        <taxon>Candidatus Sulfuritelmatomonas</taxon>
    </lineage>
</organism>